<dbReference type="Pfam" id="PF13711">
    <property type="entry name" value="DUF4160"/>
    <property type="match status" value="1"/>
</dbReference>
<dbReference type="OrthoDB" id="122670at2"/>
<dbReference type="Proteomes" id="UP000284006">
    <property type="component" value="Unassembled WGS sequence"/>
</dbReference>
<dbReference type="AlphaFoldDB" id="A0A418X7E9"/>
<organism evidence="1 2">
    <name type="scientific">Massilia cavernae</name>
    <dbReference type="NCBI Taxonomy" id="2320864"/>
    <lineage>
        <taxon>Bacteria</taxon>
        <taxon>Pseudomonadati</taxon>
        <taxon>Pseudomonadota</taxon>
        <taxon>Betaproteobacteria</taxon>
        <taxon>Burkholderiales</taxon>
        <taxon>Oxalobacteraceae</taxon>
        <taxon>Telluria group</taxon>
        <taxon>Massilia</taxon>
    </lineage>
</organism>
<proteinExistence type="predicted"/>
<reference evidence="1 2" key="1">
    <citation type="submission" date="2018-09" db="EMBL/GenBank/DDBJ databases">
        <authorList>
            <person name="Zhu H."/>
        </authorList>
    </citation>
    <scope>NUCLEOTIDE SEQUENCE [LARGE SCALE GENOMIC DNA]</scope>
    <source>
        <strain evidence="1 2">K1S02-61</strain>
    </source>
</reference>
<accession>A0A418X7E9</accession>
<dbReference type="InterPro" id="IPR025427">
    <property type="entry name" value="DUF4160"/>
</dbReference>
<evidence type="ECO:0000313" key="2">
    <source>
        <dbReference type="Proteomes" id="UP000284006"/>
    </source>
</evidence>
<dbReference type="EMBL" id="QYUP01000192">
    <property type="protein sequence ID" value="RJG08435.1"/>
    <property type="molecule type" value="Genomic_DNA"/>
</dbReference>
<sequence>MPTLIVTTGYRFYFFSHEPGEPPHIHVEGSGHSAKFWLGEVICARNYGFSPVELRKIERIIRVYRNDFLRKWNEFFNRRR</sequence>
<evidence type="ECO:0000313" key="1">
    <source>
        <dbReference type="EMBL" id="RJG08435.1"/>
    </source>
</evidence>
<name>A0A418X7E9_9BURK</name>
<dbReference type="RefSeq" id="WP_119813138.1">
    <property type="nucleotide sequence ID" value="NZ_QYUP01000192.1"/>
</dbReference>
<keyword evidence="2" id="KW-1185">Reference proteome</keyword>
<protein>
    <submittedName>
        <fullName evidence="1">DUF4160 domain-containing protein</fullName>
    </submittedName>
</protein>
<gene>
    <name evidence="1" type="ORF">D3872_24085</name>
</gene>
<comment type="caution">
    <text evidence="1">The sequence shown here is derived from an EMBL/GenBank/DDBJ whole genome shotgun (WGS) entry which is preliminary data.</text>
</comment>